<feature type="non-terminal residue" evidence="1">
    <location>
        <position position="82"/>
    </location>
</feature>
<dbReference type="AlphaFoldDB" id="A0A392SNS8"/>
<dbReference type="EMBL" id="LXQA010407569">
    <property type="protein sequence ID" value="MCI49844.1"/>
    <property type="molecule type" value="Genomic_DNA"/>
</dbReference>
<protein>
    <submittedName>
        <fullName evidence="1">Reverse transcriptase</fullName>
    </submittedName>
</protein>
<dbReference type="GO" id="GO:0003964">
    <property type="term" value="F:RNA-directed DNA polymerase activity"/>
    <property type="evidence" value="ECO:0007669"/>
    <property type="project" value="UniProtKB-KW"/>
</dbReference>
<accession>A0A392SNS8</accession>
<name>A0A392SNS8_9FABA</name>
<evidence type="ECO:0000313" key="1">
    <source>
        <dbReference type="EMBL" id="MCI49844.1"/>
    </source>
</evidence>
<keyword evidence="1" id="KW-0808">Transferase</keyword>
<proteinExistence type="predicted"/>
<reference evidence="1 2" key="1">
    <citation type="journal article" date="2018" name="Front. Plant Sci.">
        <title>Red Clover (Trifolium pratense) and Zigzag Clover (T. medium) - A Picture of Genomic Similarities and Differences.</title>
        <authorList>
            <person name="Dluhosova J."/>
            <person name="Istvanek J."/>
            <person name="Nedelnik J."/>
            <person name="Repkova J."/>
        </authorList>
    </citation>
    <scope>NUCLEOTIDE SEQUENCE [LARGE SCALE GENOMIC DNA]</scope>
    <source>
        <strain evidence="2">cv. 10/8</strain>
        <tissue evidence="1">Leaf</tissue>
    </source>
</reference>
<keyword evidence="1" id="KW-0548">Nucleotidyltransferase</keyword>
<keyword evidence="1" id="KW-0695">RNA-directed DNA polymerase</keyword>
<comment type="caution">
    <text evidence="1">The sequence shown here is derived from an EMBL/GenBank/DDBJ whole genome shotgun (WGS) entry which is preliminary data.</text>
</comment>
<evidence type="ECO:0000313" key="2">
    <source>
        <dbReference type="Proteomes" id="UP000265520"/>
    </source>
</evidence>
<sequence>MRWVKEGDMNSKYFHESIKSRRKNNLAALKDGDQWIQGVEEVKGHVKNFFENNFSKRWEHRPNLNGIQFQTLSEEDNLFLMA</sequence>
<organism evidence="1 2">
    <name type="scientific">Trifolium medium</name>
    <dbReference type="NCBI Taxonomy" id="97028"/>
    <lineage>
        <taxon>Eukaryota</taxon>
        <taxon>Viridiplantae</taxon>
        <taxon>Streptophyta</taxon>
        <taxon>Embryophyta</taxon>
        <taxon>Tracheophyta</taxon>
        <taxon>Spermatophyta</taxon>
        <taxon>Magnoliopsida</taxon>
        <taxon>eudicotyledons</taxon>
        <taxon>Gunneridae</taxon>
        <taxon>Pentapetalae</taxon>
        <taxon>rosids</taxon>
        <taxon>fabids</taxon>
        <taxon>Fabales</taxon>
        <taxon>Fabaceae</taxon>
        <taxon>Papilionoideae</taxon>
        <taxon>50 kb inversion clade</taxon>
        <taxon>NPAAA clade</taxon>
        <taxon>Hologalegina</taxon>
        <taxon>IRL clade</taxon>
        <taxon>Trifolieae</taxon>
        <taxon>Trifolium</taxon>
    </lineage>
</organism>
<dbReference type="Proteomes" id="UP000265520">
    <property type="component" value="Unassembled WGS sequence"/>
</dbReference>
<keyword evidence="2" id="KW-1185">Reference proteome</keyword>